<evidence type="ECO:0000313" key="2">
    <source>
        <dbReference type="Proteomes" id="UP000267096"/>
    </source>
</evidence>
<organism evidence="3">
    <name type="scientific">Anisakis simplex</name>
    <name type="common">Herring worm</name>
    <dbReference type="NCBI Taxonomy" id="6269"/>
    <lineage>
        <taxon>Eukaryota</taxon>
        <taxon>Metazoa</taxon>
        <taxon>Ecdysozoa</taxon>
        <taxon>Nematoda</taxon>
        <taxon>Chromadorea</taxon>
        <taxon>Rhabditida</taxon>
        <taxon>Spirurina</taxon>
        <taxon>Ascaridomorpha</taxon>
        <taxon>Ascaridoidea</taxon>
        <taxon>Anisakidae</taxon>
        <taxon>Anisakis</taxon>
        <taxon>Anisakis simplex complex</taxon>
    </lineage>
</organism>
<dbReference type="EMBL" id="UYRR01031033">
    <property type="protein sequence ID" value="VDK44131.1"/>
    <property type="molecule type" value="Genomic_DNA"/>
</dbReference>
<reference evidence="1 2" key="2">
    <citation type="submission" date="2018-11" db="EMBL/GenBank/DDBJ databases">
        <authorList>
            <consortium name="Pathogen Informatics"/>
        </authorList>
    </citation>
    <scope>NUCLEOTIDE SEQUENCE [LARGE SCALE GENOMIC DNA]</scope>
</reference>
<proteinExistence type="predicted"/>
<reference evidence="3" key="1">
    <citation type="submission" date="2017-02" db="UniProtKB">
        <authorList>
            <consortium name="WormBaseParasite"/>
        </authorList>
    </citation>
    <scope>IDENTIFICATION</scope>
</reference>
<accession>A0A0M3JTS1</accession>
<name>A0A0M3JTS1_ANISI</name>
<dbReference type="AlphaFoldDB" id="A0A0M3JTS1"/>
<dbReference type="WBParaSite" id="ASIM_0001144801-mRNA-1">
    <property type="protein sequence ID" value="ASIM_0001144801-mRNA-1"/>
    <property type="gene ID" value="ASIM_0001144801"/>
</dbReference>
<gene>
    <name evidence="1" type="ORF">ASIM_LOCUS11006</name>
</gene>
<evidence type="ECO:0000313" key="3">
    <source>
        <dbReference type="WBParaSite" id="ASIM_0001144801-mRNA-1"/>
    </source>
</evidence>
<keyword evidence="2" id="KW-1185">Reference proteome</keyword>
<protein>
    <submittedName>
        <fullName evidence="3">Transposase</fullName>
    </submittedName>
</protein>
<sequence length="123" mass="14407">MQEQGYNLRSGQLRKRDNSTCFSDDWVFSKMKKLNGGFVGKESATKKKKYGSELVKKENNNHCLHKEEKDDKALCVCRLIAIAKAKNIWKEREYVRKAIAELMDRLNLKATYYPSRNKTKRKS</sequence>
<evidence type="ECO:0000313" key="1">
    <source>
        <dbReference type="EMBL" id="VDK44131.1"/>
    </source>
</evidence>
<dbReference type="Proteomes" id="UP000267096">
    <property type="component" value="Unassembled WGS sequence"/>
</dbReference>